<reference evidence="6 7" key="1">
    <citation type="submission" date="2016-11" db="EMBL/GenBank/DDBJ databases">
        <authorList>
            <person name="Jaros S."/>
            <person name="Januszkiewicz K."/>
            <person name="Wedrychowicz H."/>
        </authorList>
    </citation>
    <scope>NUCLEOTIDE SEQUENCE [LARGE SCALE GENOMIC DNA]</scope>
    <source>
        <strain evidence="6 7">YL228</strain>
    </source>
</reference>
<feature type="domain" description="ABC transporter" evidence="5">
    <location>
        <begin position="7"/>
        <end position="224"/>
    </location>
</feature>
<dbReference type="SMART" id="SM00382">
    <property type="entry name" value="AAA"/>
    <property type="match status" value="1"/>
</dbReference>
<dbReference type="FunFam" id="3.40.50.300:FF:000032">
    <property type="entry name" value="Export ABC transporter ATP-binding protein"/>
    <property type="match status" value="1"/>
</dbReference>
<name>A0A1K1NVS7_RUMFL</name>
<evidence type="ECO:0000256" key="3">
    <source>
        <dbReference type="ARBA" id="ARBA00022741"/>
    </source>
</evidence>
<dbReference type="PROSITE" id="PS00211">
    <property type="entry name" value="ABC_TRANSPORTER_1"/>
    <property type="match status" value="1"/>
</dbReference>
<comment type="similarity">
    <text evidence="1">Belongs to the ABC transporter superfamily.</text>
</comment>
<dbReference type="Gene3D" id="3.40.50.300">
    <property type="entry name" value="P-loop containing nucleotide triphosphate hydrolases"/>
    <property type="match status" value="1"/>
</dbReference>
<evidence type="ECO:0000313" key="6">
    <source>
        <dbReference type="EMBL" id="SFW39626.1"/>
    </source>
</evidence>
<dbReference type="InterPro" id="IPR003439">
    <property type="entry name" value="ABC_transporter-like_ATP-bd"/>
</dbReference>
<evidence type="ECO:0000256" key="4">
    <source>
        <dbReference type="ARBA" id="ARBA00022840"/>
    </source>
</evidence>
<gene>
    <name evidence="6" type="ORF">SAMN02910280_2276</name>
</gene>
<evidence type="ECO:0000313" key="7">
    <source>
        <dbReference type="Proteomes" id="UP000183461"/>
    </source>
</evidence>
<protein>
    <submittedName>
        <fullName evidence="6">Putative ABC transport system ATP-binding protein</fullName>
    </submittedName>
</protein>
<dbReference type="GO" id="GO:0016887">
    <property type="term" value="F:ATP hydrolysis activity"/>
    <property type="evidence" value="ECO:0007669"/>
    <property type="project" value="InterPro"/>
</dbReference>
<evidence type="ECO:0000256" key="1">
    <source>
        <dbReference type="ARBA" id="ARBA00005417"/>
    </source>
</evidence>
<dbReference type="AlphaFoldDB" id="A0A1K1NVS7"/>
<dbReference type="PROSITE" id="PS50893">
    <property type="entry name" value="ABC_TRANSPORTER_2"/>
    <property type="match status" value="1"/>
</dbReference>
<dbReference type="Proteomes" id="UP000183461">
    <property type="component" value="Unassembled WGS sequence"/>
</dbReference>
<dbReference type="GO" id="GO:0022857">
    <property type="term" value="F:transmembrane transporter activity"/>
    <property type="evidence" value="ECO:0007669"/>
    <property type="project" value="UniProtKB-ARBA"/>
</dbReference>
<dbReference type="GO" id="GO:0098796">
    <property type="term" value="C:membrane protein complex"/>
    <property type="evidence" value="ECO:0007669"/>
    <property type="project" value="UniProtKB-ARBA"/>
</dbReference>
<organism evidence="6 7">
    <name type="scientific">Ruminococcus flavefaciens</name>
    <dbReference type="NCBI Taxonomy" id="1265"/>
    <lineage>
        <taxon>Bacteria</taxon>
        <taxon>Bacillati</taxon>
        <taxon>Bacillota</taxon>
        <taxon>Clostridia</taxon>
        <taxon>Eubacteriales</taxon>
        <taxon>Oscillospiraceae</taxon>
        <taxon>Ruminococcus</taxon>
    </lineage>
</organism>
<dbReference type="CDD" id="cd03255">
    <property type="entry name" value="ABC_MJ0796_LolCDE_FtsE"/>
    <property type="match status" value="1"/>
</dbReference>
<proteinExistence type="inferred from homology"/>
<dbReference type="InterPro" id="IPR017911">
    <property type="entry name" value="MacB-like_ATP-bd"/>
</dbReference>
<evidence type="ECO:0000256" key="2">
    <source>
        <dbReference type="ARBA" id="ARBA00022448"/>
    </source>
</evidence>
<accession>A0A1K1NVS7</accession>
<dbReference type="RefSeq" id="WP_072300508.1">
    <property type="nucleotide sequence ID" value="NZ_FPIP01000006.1"/>
</dbReference>
<dbReference type="InterPro" id="IPR003593">
    <property type="entry name" value="AAA+_ATPase"/>
</dbReference>
<keyword evidence="3" id="KW-0547">Nucleotide-binding</keyword>
<dbReference type="SUPFAM" id="SSF52540">
    <property type="entry name" value="P-loop containing nucleoside triphosphate hydrolases"/>
    <property type="match status" value="1"/>
</dbReference>
<sequence>MENNIIIKTEKLCKQYGEGETKLMAVNNVDLEVRKGEFVAITGESGSGKTTLLNCLGSLDRPTGGSIFVNGKDITKLDDKGLSAYRRKNIGFIFQSYNLIPVLNVEENIVLPLNLDNTPPDMEFLEELLRLTGLDKKRQNYPHELSGGQQQRVAFARALIHKPQIILADEPTGNLDSKNSREIISILKTSIKKYNQTLILITHDGSIATQADRVCRITDGVLSE</sequence>
<dbReference type="Pfam" id="PF00005">
    <property type="entry name" value="ABC_tran"/>
    <property type="match status" value="1"/>
</dbReference>
<dbReference type="PANTHER" id="PTHR42798">
    <property type="entry name" value="LIPOPROTEIN-RELEASING SYSTEM ATP-BINDING PROTEIN LOLD"/>
    <property type="match status" value="1"/>
</dbReference>
<evidence type="ECO:0000259" key="5">
    <source>
        <dbReference type="PROSITE" id="PS50893"/>
    </source>
</evidence>
<dbReference type="InterPro" id="IPR027417">
    <property type="entry name" value="P-loop_NTPase"/>
</dbReference>
<dbReference type="EMBL" id="FPIP01000006">
    <property type="protein sequence ID" value="SFW39626.1"/>
    <property type="molecule type" value="Genomic_DNA"/>
</dbReference>
<dbReference type="PANTHER" id="PTHR42798:SF6">
    <property type="entry name" value="CELL DIVISION ATP-BINDING PROTEIN FTSE"/>
    <property type="match status" value="1"/>
</dbReference>
<keyword evidence="4 6" id="KW-0067">ATP-binding</keyword>
<dbReference type="GO" id="GO:0005524">
    <property type="term" value="F:ATP binding"/>
    <property type="evidence" value="ECO:0007669"/>
    <property type="project" value="UniProtKB-KW"/>
</dbReference>
<keyword evidence="2" id="KW-0813">Transport</keyword>
<dbReference type="InterPro" id="IPR017871">
    <property type="entry name" value="ABC_transporter-like_CS"/>
</dbReference>